<evidence type="ECO:0000259" key="4">
    <source>
        <dbReference type="PROSITE" id="PS50948"/>
    </source>
</evidence>
<evidence type="ECO:0000313" key="5">
    <source>
        <dbReference type="EMBL" id="CAK8994017.1"/>
    </source>
</evidence>
<name>A0ABP0HUX9_9DINO</name>
<keyword evidence="6" id="KW-1185">Reference proteome</keyword>
<gene>
    <name evidence="5" type="ORF">CCMP2556_LOCUS3475</name>
</gene>
<evidence type="ECO:0000256" key="2">
    <source>
        <dbReference type="ARBA" id="ARBA00023157"/>
    </source>
</evidence>
<organism evidence="5 6">
    <name type="scientific">Durusdinium trenchii</name>
    <dbReference type="NCBI Taxonomy" id="1381693"/>
    <lineage>
        <taxon>Eukaryota</taxon>
        <taxon>Sar</taxon>
        <taxon>Alveolata</taxon>
        <taxon>Dinophyceae</taxon>
        <taxon>Suessiales</taxon>
        <taxon>Symbiodiniaceae</taxon>
        <taxon>Durusdinium</taxon>
    </lineage>
</organism>
<dbReference type="SUPFAM" id="SSF57414">
    <property type="entry name" value="Hairpin loop containing domain-like"/>
    <property type="match status" value="1"/>
</dbReference>
<dbReference type="SMART" id="SM00223">
    <property type="entry name" value="APPLE"/>
    <property type="match status" value="1"/>
</dbReference>
<keyword evidence="2" id="KW-1015">Disulfide bond</keyword>
<keyword evidence="1" id="KW-0677">Repeat</keyword>
<feature type="compositionally biased region" description="Polar residues" evidence="3">
    <location>
        <begin position="127"/>
        <end position="137"/>
    </location>
</feature>
<protein>
    <recommendedName>
        <fullName evidence="4">Apple domain-containing protein</fullName>
    </recommendedName>
</protein>
<evidence type="ECO:0000256" key="3">
    <source>
        <dbReference type="SAM" id="MobiDB-lite"/>
    </source>
</evidence>
<accession>A0ABP0HUX9</accession>
<evidence type="ECO:0000313" key="6">
    <source>
        <dbReference type="Proteomes" id="UP001642484"/>
    </source>
</evidence>
<comment type="caution">
    <text evidence="5">The sequence shown here is derived from an EMBL/GenBank/DDBJ whole genome shotgun (WGS) entry which is preliminary data.</text>
</comment>
<dbReference type="InterPro" id="IPR000177">
    <property type="entry name" value="Apple"/>
</dbReference>
<dbReference type="EMBL" id="CAXAMN010001370">
    <property type="protein sequence ID" value="CAK8994017.1"/>
    <property type="molecule type" value="Genomic_DNA"/>
</dbReference>
<dbReference type="InterPro" id="IPR003609">
    <property type="entry name" value="Pan_app"/>
</dbReference>
<feature type="domain" description="Apple" evidence="4">
    <location>
        <begin position="39"/>
        <end position="113"/>
    </location>
</feature>
<dbReference type="Gene3D" id="3.50.4.10">
    <property type="entry name" value="Hepatocyte Growth Factor"/>
    <property type="match status" value="1"/>
</dbReference>
<proteinExistence type="predicted"/>
<dbReference type="Pfam" id="PF00024">
    <property type="entry name" value="PAN_1"/>
    <property type="match status" value="1"/>
</dbReference>
<dbReference type="Proteomes" id="UP001642484">
    <property type="component" value="Unassembled WGS sequence"/>
</dbReference>
<evidence type="ECO:0000256" key="1">
    <source>
        <dbReference type="ARBA" id="ARBA00022737"/>
    </source>
</evidence>
<sequence length="235" mass="24816">MFEFDQFRNIFVACLHLADQAPGLLRGLSSRRILKDVDCFDQGMFYNDPVKMEGSERTVELSAEACQQRCQVVEDCAHFTFWPDGGCLLTSEESSVKAAPYKYSATVSGPKYCGVPPADDDDDDVDTASSEAQQGESTWGAGESAVKEVVPPGINGTSCSKYPACVAVGISDGDCCPNADAVKLGCCEGFPKAVEEVKIAAGAECSRFPACVSLNISGACCPTPDGINLGCCESV</sequence>
<reference evidence="5 6" key="1">
    <citation type="submission" date="2024-02" db="EMBL/GenBank/DDBJ databases">
        <authorList>
            <person name="Chen Y."/>
            <person name="Shah S."/>
            <person name="Dougan E. K."/>
            <person name="Thang M."/>
            <person name="Chan C."/>
        </authorList>
    </citation>
    <scope>NUCLEOTIDE SEQUENCE [LARGE SCALE GENOMIC DNA]</scope>
</reference>
<dbReference type="PROSITE" id="PS50948">
    <property type="entry name" value="PAN"/>
    <property type="match status" value="1"/>
</dbReference>
<feature type="region of interest" description="Disordered" evidence="3">
    <location>
        <begin position="115"/>
        <end position="143"/>
    </location>
</feature>